<dbReference type="Gene3D" id="3.30.200.20">
    <property type="entry name" value="Phosphorylase Kinase, domain 1"/>
    <property type="match status" value="1"/>
</dbReference>
<organism evidence="2 3">
    <name type="scientific">Paenibacillus radicis</name>
    <name type="common">ex Xue et al. 2023</name>
    <dbReference type="NCBI Taxonomy" id="2972489"/>
    <lineage>
        <taxon>Bacteria</taxon>
        <taxon>Bacillati</taxon>
        <taxon>Bacillota</taxon>
        <taxon>Bacilli</taxon>
        <taxon>Bacillales</taxon>
        <taxon>Paenibacillaceae</taxon>
        <taxon>Paenibacillus</taxon>
    </lineage>
</organism>
<dbReference type="NCBIfam" id="TIGR02906">
    <property type="entry name" value="spore_CotS"/>
    <property type="match status" value="1"/>
</dbReference>
<dbReference type="InterPro" id="IPR011009">
    <property type="entry name" value="Kinase-like_dom_sf"/>
</dbReference>
<protein>
    <submittedName>
        <fullName evidence="2">CotS family spore coat protein</fullName>
    </submittedName>
</protein>
<dbReference type="SUPFAM" id="SSF56112">
    <property type="entry name" value="Protein kinase-like (PK-like)"/>
    <property type="match status" value="1"/>
</dbReference>
<gene>
    <name evidence="2" type="ORF">NV381_31425</name>
</gene>
<dbReference type="Gene3D" id="3.90.1200.10">
    <property type="match status" value="1"/>
</dbReference>
<keyword evidence="2" id="KW-0167">Capsid protein</keyword>
<keyword evidence="2" id="KW-0946">Virion</keyword>
<dbReference type="PANTHER" id="PTHR39179">
    <property type="entry name" value="SPORE COAT PROTEIN I"/>
    <property type="match status" value="1"/>
</dbReference>
<comment type="caution">
    <text evidence="2">The sequence shown here is derived from an EMBL/GenBank/DDBJ whole genome shotgun (WGS) entry which is preliminary data.</text>
</comment>
<proteinExistence type="predicted"/>
<keyword evidence="3" id="KW-1185">Reference proteome</keyword>
<dbReference type="InterPro" id="IPR014255">
    <property type="entry name" value="Spore_coat_CotS"/>
</dbReference>
<accession>A0ABT1YRB2</accession>
<dbReference type="Proteomes" id="UP001300012">
    <property type="component" value="Unassembled WGS sequence"/>
</dbReference>
<dbReference type="RefSeq" id="WP_258217271.1">
    <property type="nucleotide sequence ID" value="NZ_JANQBD010000031.1"/>
</dbReference>
<dbReference type="InterPro" id="IPR002575">
    <property type="entry name" value="Aminoglycoside_PTrfase"/>
</dbReference>
<dbReference type="PANTHER" id="PTHR39179:SF1">
    <property type="entry name" value="SPORE COAT PROTEIN I"/>
    <property type="match status" value="1"/>
</dbReference>
<feature type="domain" description="Aminoglycoside phosphotransferase" evidence="1">
    <location>
        <begin position="27"/>
        <end position="278"/>
    </location>
</feature>
<reference evidence="2 3" key="1">
    <citation type="submission" date="2022-08" db="EMBL/GenBank/DDBJ databases">
        <title>Paenibacillus endoradicis sp. nov., Paenibacillus radicibacter sp. nov and Paenibacillus pararadicis sp. nov., three cold-adapted plant growth-promoting bacteria isolated from root of Larix gmelinii in Great Khingan.</title>
        <authorList>
            <person name="Xue H."/>
        </authorList>
    </citation>
    <scope>NUCLEOTIDE SEQUENCE [LARGE SCALE GENOMIC DNA]</scope>
    <source>
        <strain evidence="2 3">N5-1-1-5</strain>
    </source>
</reference>
<dbReference type="EMBL" id="JANQBD010000031">
    <property type="protein sequence ID" value="MCR8635726.1"/>
    <property type="molecule type" value="Genomic_DNA"/>
</dbReference>
<dbReference type="InterPro" id="IPR047175">
    <property type="entry name" value="CotS-like"/>
</dbReference>
<sequence>MDMNNEELLLGRQLMAEHYPHVDIAEIEVIQGGGIKTVWKLRTSLGTVCLKRIRKSIPIVNFTTAAQAYLYEKGALVCGIIPTEAGGLYFVHEGYALVLYSWIEGSDLEMDKNPEHLYAGLKGLAQFHQDSVGFVPPDDCETYNRMGVWLEHYEKMLGELKQWKSKAEVEVKLETEVETGVAMDNSQFYKLYLSTVDEMIYRAEEAIRLLDCSCYTEWVSSIGEYGYLCHQDYGKGNALQTDTGVYVLDLDNLTYDIPIRDVRKLVTKRIEQLGNWDLEEIERMIRCYESILPLTQGQKEILYIDLLFPHKYYGYVKNPFKKGEPGELKKLMKNYQFDLEALPALRLVLNING</sequence>
<evidence type="ECO:0000313" key="3">
    <source>
        <dbReference type="Proteomes" id="UP001300012"/>
    </source>
</evidence>
<evidence type="ECO:0000259" key="1">
    <source>
        <dbReference type="Pfam" id="PF01636"/>
    </source>
</evidence>
<evidence type="ECO:0000313" key="2">
    <source>
        <dbReference type="EMBL" id="MCR8635726.1"/>
    </source>
</evidence>
<dbReference type="Pfam" id="PF01636">
    <property type="entry name" value="APH"/>
    <property type="match status" value="1"/>
</dbReference>
<name>A0ABT1YRB2_9BACL</name>